<dbReference type="EMBL" id="LR796657">
    <property type="protein sequence ID" value="CAB4157567.1"/>
    <property type="molecule type" value="Genomic_DNA"/>
</dbReference>
<feature type="region of interest" description="Disordered" evidence="3">
    <location>
        <begin position="181"/>
        <end position="207"/>
    </location>
</feature>
<keyword evidence="1 4" id="KW-0489">Methyltransferase</keyword>
<evidence type="ECO:0000256" key="1">
    <source>
        <dbReference type="ARBA" id="ARBA00022603"/>
    </source>
</evidence>
<protein>
    <submittedName>
        <fullName evidence="4">S-adenosyl-L-methionine-dependent methyltransferase</fullName>
    </submittedName>
</protein>
<proteinExistence type="predicted"/>
<keyword evidence="2 4" id="KW-0808">Transferase</keyword>
<accession>A0A6J5NFL4</accession>
<dbReference type="GO" id="GO:0032259">
    <property type="term" value="P:methylation"/>
    <property type="evidence" value="ECO:0007669"/>
    <property type="project" value="UniProtKB-KW"/>
</dbReference>
<feature type="compositionally biased region" description="Basic and acidic residues" evidence="3">
    <location>
        <begin position="190"/>
        <end position="207"/>
    </location>
</feature>
<dbReference type="InterPro" id="IPR029063">
    <property type="entry name" value="SAM-dependent_MTases_sf"/>
</dbReference>
<dbReference type="GO" id="GO:0008168">
    <property type="term" value="F:methyltransferase activity"/>
    <property type="evidence" value="ECO:0007669"/>
    <property type="project" value="UniProtKB-KW"/>
</dbReference>
<organism evidence="4">
    <name type="scientific">uncultured Caudovirales phage</name>
    <dbReference type="NCBI Taxonomy" id="2100421"/>
    <lineage>
        <taxon>Viruses</taxon>
        <taxon>Duplodnaviria</taxon>
        <taxon>Heunggongvirae</taxon>
        <taxon>Uroviricota</taxon>
        <taxon>Caudoviricetes</taxon>
        <taxon>Peduoviridae</taxon>
        <taxon>Maltschvirus</taxon>
        <taxon>Maltschvirus maltsch</taxon>
    </lineage>
</organism>
<dbReference type="Pfam" id="PF00145">
    <property type="entry name" value="DNA_methylase"/>
    <property type="match status" value="1"/>
</dbReference>
<evidence type="ECO:0000313" key="4">
    <source>
        <dbReference type="EMBL" id="CAB4157567.1"/>
    </source>
</evidence>
<dbReference type="SUPFAM" id="SSF53335">
    <property type="entry name" value="S-adenosyl-L-methionine-dependent methyltransferases"/>
    <property type="match status" value="1"/>
</dbReference>
<evidence type="ECO:0000256" key="3">
    <source>
        <dbReference type="SAM" id="MobiDB-lite"/>
    </source>
</evidence>
<dbReference type="InterPro" id="IPR001525">
    <property type="entry name" value="C5_MeTfrase"/>
</dbReference>
<dbReference type="Gene3D" id="3.40.50.150">
    <property type="entry name" value="Vaccinia Virus protein VP39"/>
    <property type="match status" value="1"/>
</dbReference>
<evidence type="ECO:0000256" key="2">
    <source>
        <dbReference type="ARBA" id="ARBA00022679"/>
    </source>
</evidence>
<reference evidence="4" key="1">
    <citation type="submission" date="2020-04" db="EMBL/GenBank/DDBJ databases">
        <authorList>
            <person name="Chiriac C."/>
            <person name="Salcher M."/>
            <person name="Ghai R."/>
            <person name="Kavagutti S V."/>
        </authorList>
    </citation>
    <scope>NUCLEOTIDE SEQUENCE</scope>
</reference>
<gene>
    <name evidence="4" type="ORF">UFOVP681_29</name>
</gene>
<name>A0A6J5NFL4_9CAUD</name>
<sequence length="338" mass="35947">MTAYYNEIDPKAAAWLRELIKRGLIADGVVDERSIVDVAPDELQGFTQCHFFAGIGVWSYALRSAGWADDRPVWTGSCPCQPFSAAGRRGGVDDERHLWPHWHHLISQCQPPTIFGEQVASKDGLGWLDLVSTDMEATGYAIGAADLCAAGVGAPHIRQRLFFGATRLADADAAVKGMVGNGSGSMGGRGSRDAWIGHRGSSSDDRLADAADAGLQVGRGGSGQQPGSVKQPQRLLADGGLADADDQGSQGWIGVQERASECASGPSGVAGRTSPLNRVWRNADWLFCRDGKWRPVEPGTFPLAHGSAQRVGRLRGYGNAIVAQVAQTFVESMMDAMT</sequence>